<dbReference type="Pfam" id="PF07731">
    <property type="entry name" value="Cu-oxidase_2"/>
    <property type="match status" value="1"/>
</dbReference>
<keyword evidence="2" id="KW-0560">Oxidoreductase</keyword>
<dbReference type="PANTHER" id="PTHR11709">
    <property type="entry name" value="MULTI-COPPER OXIDASE"/>
    <property type="match status" value="1"/>
</dbReference>
<feature type="region of interest" description="Disordered" evidence="4">
    <location>
        <begin position="504"/>
        <end position="528"/>
    </location>
</feature>
<dbReference type="InterPro" id="IPR033138">
    <property type="entry name" value="Cu_oxidase_CS"/>
</dbReference>
<dbReference type="PROSITE" id="PS00079">
    <property type="entry name" value="MULTICOPPER_OXIDASE1"/>
    <property type="match status" value="1"/>
</dbReference>
<reference evidence="8 9" key="1">
    <citation type="journal article" date="2020" name="Insects">
        <title>Bacteria Belonging to Pseudomonas typographi sp. nov. from the Bark Beetle Ips typographus Have Genomic Potential to Aid in the Host Ecology.</title>
        <authorList>
            <person name="Peral-Aranega E."/>
            <person name="Saati-Santamaria Z."/>
            <person name="Kolarik M."/>
            <person name="Rivas R."/>
            <person name="Garcia-Fraile P."/>
        </authorList>
    </citation>
    <scope>NUCLEOTIDE SEQUENCE [LARGE SCALE GENOMIC DNA]</scope>
    <source>
        <strain evidence="8 9">CA3A</strain>
    </source>
</reference>
<dbReference type="InterPro" id="IPR034282">
    <property type="entry name" value="CuRO_2_CopA"/>
</dbReference>
<dbReference type="Gene3D" id="2.60.40.420">
    <property type="entry name" value="Cupredoxins - blue copper proteins"/>
    <property type="match status" value="3"/>
</dbReference>
<gene>
    <name evidence="8" type="ORF">HAQ05_05855</name>
</gene>
<feature type="domain" description="Plastocyanin-like" evidence="5">
    <location>
        <begin position="168"/>
        <end position="344"/>
    </location>
</feature>
<organism evidence="8 9">
    <name type="scientific">Pseudomonas typographi</name>
    <dbReference type="NCBI Taxonomy" id="2715964"/>
    <lineage>
        <taxon>Bacteria</taxon>
        <taxon>Pseudomonadati</taxon>
        <taxon>Pseudomonadota</taxon>
        <taxon>Gammaproteobacteria</taxon>
        <taxon>Pseudomonadales</taxon>
        <taxon>Pseudomonadaceae</taxon>
        <taxon>Pseudomonas</taxon>
    </lineage>
</organism>
<dbReference type="CDD" id="cd13874">
    <property type="entry name" value="CuRO_2_CopA"/>
    <property type="match status" value="1"/>
</dbReference>
<dbReference type="InterPro" id="IPR002355">
    <property type="entry name" value="Cu_oxidase_Cu_BS"/>
</dbReference>
<dbReference type="InterPro" id="IPR011706">
    <property type="entry name" value="Cu-oxidase_C"/>
</dbReference>
<dbReference type="InterPro" id="IPR034279">
    <property type="entry name" value="CuRO_3_CopA"/>
</dbReference>
<dbReference type="PROSITE" id="PS51318">
    <property type="entry name" value="TAT"/>
    <property type="match status" value="1"/>
</dbReference>
<comment type="caution">
    <text evidence="8">The sequence shown here is derived from an EMBL/GenBank/DDBJ whole genome shotgun (WGS) entry which is preliminary data.</text>
</comment>
<sequence length="694" mass="76450">MHSRRTFVTGLAGGALLNGLGLWRAPAWAASAGTAPVLQGSDFDLFIGQAAVNLGGRPRTAQTINGSLPGPLLRWREGDTVTLRVRNRLAEATSLHWHGIVLPSAMDGVPGLSFQGIAPGGLYQYRFKVRQHGTYWYHSHSGFQEQLGVYGPLVIDPAQPAPYRYDREHVVMLSDWTDENPRRVLARLKEQADYYQQPRTLVDFIHDVAEQGFAATMKDRAMWARMRMQPTDIADVTGQTYTYLANGQAPDGNWTGLFSPGEQVLLRFINGSAMTYFDVRIPGLKMTVVAADGQYVQPVSVDEFRLAVAETLDVLVQPADQPAYTLFAQAMDRSGYARATLAQREGLSAPVPALDARVLVSMADMGMNPGDMQGMSHSKMDHGSMAGMDHMKMGQGAMPGMDHSKMGQGAMPGMDHSKMGQGAMPGMDHSKMGQGDMPGMDHMKMGQGDMPGMDHMKMGQGDMPGMDHMKMGQGDMPGMDHMKMSQGDMSSMDHMKMNHTRMPGMDPSHRGPASQPMAGMEVSHPGSEQGNPMVDMQTMNPTARLGDPGIGLRGNGRRVLTYADLASAFPDPDGREPTRTVELHLTGHMGKFVWAFDGVKFADAEPIRLTYGERIRIVLVNDTMMAHPIHLHGMWSDLEDEHGRFKVRKHTLDIPPGTRRSYRVTADALGRWAYHCHMLYHMEAGMFREVRVDA</sequence>
<evidence type="ECO:0000256" key="4">
    <source>
        <dbReference type="SAM" id="MobiDB-lite"/>
    </source>
</evidence>
<evidence type="ECO:0000256" key="1">
    <source>
        <dbReference type="ARBA" id="ARBA00022723"/>
    </source>
</evidence>
<accession>A0ABR7YYE7</accession>
<dbReference type="NCBIfam" id="TIGR01480">
    <property type="entry name" value="copper_res_A"/>
    <property type="match status" value="1"/>
</dbReference>
<keyword evidence="9" id="KW-1185">Reference proteome</keyword>
<evidence type="ECO:0000313" key="8">
    <source>
        <dbReference type="EMBL" id="MBD1598228.1"/>
    </source>
</evidence>
<feature type="domain" description="Plastocyanin-like" evidence="6">
    <location>
        <begin position="576"/>
        <end position="693"/>
    </location>
</feature>
<dbReference type="RefSeq" id="WP_190418371.1">
    <property type="nucleotide sequence ID" value="NZ_JAAOCA010000006.1"/>
</dbReference>
<dbReference type="InterPro" id="IPR006376">
    <property type="entry name" value="Cu-R_CopA"/>
</dbReference>
<protein>
    <submittedName>
        <fullName evidence="8">Copper resistance system multicopper oxidase</fullName>
    </submittedName>
</protein>
<dbReference type="PROSITE" id="PS00080">
    <property type="entry name" value="MULTICOPPER_OXIDASE2"/>
    <property type="match status" value="1"/>
</dbReference>
<dbReference type="SUPFAM" id="SSF49503">
    <property type="entry name" value="Cupredoxins"/>
    <property type="match status" value="3"/>
</dbReference>
<feature type="domain" description="Plastocyanin-like" evidence="7">
    <location>
        <begin position="53"/>
        <end position="158"/>
    </location>
</feature>
<dbReference type="Pfam" id="PF00394">
    <property type="entry name" value="Cu-oxidase"/>
    <property type="match status" value="1"/>
</dbReference>
<dbReference type="InterPro" id="IPR008972">
    <property type="entry name" value="Cupredoxin"/>
</dbReference>
<evidence type="ECO:0000256" key="3">
    <source>
        <dbReference type="ARBA" id="ARBA00023008"/>
    </source>
</evidence>
<keyword evidence="1" id="KW-0479">Metal-binding</keyword>
<dbReference type="Pfam" id="PF07732">
    <property type="entry name" value="Cu-oxidase_3"/>
    <property type="match status" value="1"/>
</dbReference>
<evidence type="ECO:0000259" key="7">
    <source>
        <dbReference type="Pfam" id="PF07732"/>
    </source>
</evidence>
<name>A0ABR7YYE7_9PSED</name>
<dbReference type="PANTHER" id="PTHR11709:SF394">
    <property type="entry name" value="FI03373P-RELATED"/>
    <property type="match status" value="1"/>
</dbReference>
<evidence type="ECO:0000256" key="2">
    <source>
        <dbReference type="ARBA" id="ARBA00023002"/>
    </source>
</evidence>
<proteinExistence type="predicted"/>
<dbReference type="InterPro" id="IPR045087">
    <property type="entry name" value="Cu-oxidase_fam"/>
</dbReference>
<dbReference type="InterPro" id="IPR011707">
    <property type="entry name" value="Cu-oxidase-like_N"/>
</dbReference>
<dbReference type="InterPro" id="IPR001117">
    <property type="entry name" value="Cu-oxidase_2nd"/>
</dbReference>
<evidence type="ECO:0000259" key="5">
    <source>
        <dbReference type="Pfam" id="PF00394"/>
    </source>
</evidence>
<dbReference type="Proteomes" id="UP000805841">
    <property type="component" value="Unassembled WGS sequence"/>
</dbReference>
<evidence type="ECO:0000259" key="6">
    <source>
        <dbReference type="Pfam" id="PF07731"/>
    </source>
</evidence>
<dbReference type="CDD" id="cd13896">
    <property type="entry name" value="CuRO_3_CopA"/>
    <property type="match status" value="1"/>
</dbReference>
<dbReference type="EMBL" id="JAAOCA010000006">
    <property type="protein sequence ID" value="MBD1598228.1"/>
    <property type="molecule type" value="Genomic_DNA"/>
</dbReference>
<keyword evidence="3" id="KW-0186">Copper</keyword>
<evidence type="ECO:0000313" key="9">
    <source>
        <dbReference type="Proteomes" id="UP000805841"/>
    </source>
</evidence>
<dbReference type="InterPro" id="IPR006311">
    <property type="entry name" value="TAT_signal"/>
</dbReference>